<feature type="region of interest" description="Disordered" evidence="1">
    <location>
        <begin position="155"/>
        <end position="174"/>
    </location>
</feature>
<evidence type="ECO:0000313" key="2">
    <source>
        <dbReference type="EMBL" id="CAJ0804425.1"/>
    </source>
</evidence>
<dbReference type="AlphaFoldDB" id="A0AAD2BS55"/>
<evidence type="ECO:0000256" key="1">
    <source>
        <dbReference type="SAM" id="MobiDB-lite"/>
    </source>
</evidence>
<evidence type="ECO:0000313" key="3">
    <source>
        <dbReference type="Proteomes" id="UP001189756"/>
    </source>
</evidence>
<organism evidence="2 3">
    <name type="scientific">Ralstonia thomasii</name>
    <dbReference type="NCBI Taxonomy" id="3058596"/>
    <lineage>
        <taxon>Bacteria</taxon>
        <taxon>Pseudomonadati</taxon>
        <taxon>Pseudomonadota</taxon>
        <taxon>Betaproteobacteria</taxon>
        <taxon>Burkholderiales</taxon>
        <taxon>Burkholderiaceae</taxon>
        <taxon>Ralstonia</taxon>
    </lineage>
</organism>
<proteinExistence type="predicted"/>
<dbReference type="EMBL" id="CATZAZ010000011">
    <property type="protein sequence ID" value="CAJ0804425.1"/>
    <property type="molecule type" value="Genomic_DNA"/>
</dbReference>
<dbReference type="Proteomes" id="UP001189756">
    <property type="component" value="Unassembled WGS sequence"/>
</dbReference>
<name>A0AAD2BS55_9RALS</name>
<comment type="caution">
    <text evidence="2">The sequence shown here is derived from an EMBL/GenBank/DDBJ whole genome shotgun (WGS) entry which is preliminary data.</text>
</comment>
<reference evidence="2" key="1">
    <citation type="submission" date="2023-07" db="EMBL/GenBank/DDBJ databases">
        <authorList>
            <person name="Peeters C."/>
        </authorList>
    </citation>
    <scope>NUCLEOTIDE SEQUENCE</scope>
    <source>
        <strain evidence="2">R-77560</strain>
    </source>
</reference>
<sequence>MAATRWDASRLQGIRDGTDTEYLAILNRSVRGCAVVGARALGKSVGHSIFEEVCQELWIFLLSKLDTLRPDAPLEPYLIAAAKLIAMSTARKLFPLAEKSIDEDSDGESGESWVRSKMEFEAGNNPGEADGGVGLATETEGHAEWGLDAALGFPGEAATQGGDDTAENLNGATDHLRATPTSVADVEARIDREKALQLLTNKSPQLRQLQLYNRLA</sequence>
<gene>
    <name evidence="2" type="ORF">R77560_04071</name>
</gene>
<accession>A0AAD2BS55</accession>
<protein>
    <submittedName>
        <fullName evidence="2">Uncharacterized protein</fullName>
    </submittedName>
</protein>